<name>A0AAN8IZ07_PATCE</name>
<comment type="caution">
    <text evidence="2">The sequence shown here is derived from an EMBL/GenBank/DDBJ whole genome shotgun (WGS) entry which is preliminary data.</text>
</comment>
<dbReference type="AlphaFoldDB" id="A0AAN8IZ07"/>
<feature type="chain" id="PRO_5042868284" evidence="1">
    <location>
        <begin position="16"/>
        <end position="139"/>
    </location>
</feature>
<keyword evidence="1" id="KW-0732">Signal</keyword>
<evidence type="ECO:0000313" key="3">
    <source>
        <dbReference type="Proteomes" id="UP001347796"/>
    </source>
</evidence>
<dbReference type="Proteomes" id="UP001347796">
    <property type="component" value="Unassembled WGS sequence"/>
</dbReference>
<feature type="signal peptide" evidence="1">
    <location>
        <begin position="1"/>
        <end position="15"/>
    </location>
</feature>
<gene>
    <name evidence="2" type="ORF">SNE40_019787</name>
</gene>
<protein>
    <submittedName>
        <fullName evidence="2">Uncharacterized protein</fullName>
    </submittedName>
</protein>
<reference evidence="2 3" key="1">
    <citation type="submission" date="2024-01" db="EMBL/GenBank/DDBJ databases">
        <title>The genome of the rayed Mediterranean limpet Patella caerulea (Linnaeus, 1758).</title>
        <authorList>
            <person name="Anh-Thu Weber A."/>
            <person name="Halstead-Nussloch G."/>
        </authorList>
    </citation>
    <scope>NUCLEOTIDE SEQUENCE [LARGE SCALE GENOMIC DNA]</scope>
    <source>
        <strain evidence="2">AATW-2023a</strain>
        <tissue evidence="2">Whole specimen</tissue>
    </source>
</reference>
<evidence type="ECO:0000313" key="2">
    <source>
        <dbReference type="EMBL" id="KAK6168587.1"/>
    </source>
</evidence>
<dbReference type="EMBL" id="JAZGQO010000015">
    <property type="protein sequence ID" value="KAK6168587.1"/>
    <property type="molecule type" value="Genomic_DNA"/>
</dbReference>
<organism evidence="2 3">
    <name type="scientific">Patella caerulea</name>
    <name type="common">Rayed Mediterranean limpet</name>
    <dbReference type="NCBI Taxonomy" id="87958"/>
    <lineage>
        <taxon>Eukaryota</taxon>
        <taxon>Metazoa</taxon>
        <taxon>Spiralia</taxon>
        <taxon>Lophotrochozoa</taxon>
        <taxon>Mollusca</taxon>
        <taxon>Gastropoda</taxon>
        <taxon>Patellogastropoda</taxon>
        <taxon>Patelloidea</taxon>
        <taxon>Patellidae</taxon>
        <taxon>Patella</taxon>
    </lineage>
</organism>
<accession>A0AAN8IZ07</accession>
<sequence>MYIIIKCLFTGLLFCLNENDEEFIESSVDKDELTAIPFTGWTTEQGTIEHNIACTLMKMPKSDRVTCKELIGKFEHIWNEFLEKVSSSLVNYLSLEHLGIILHNLAESNSLNIKRNLAAGLKQGVPNLIVCPQGQYIMF</sequence>
<keyword evidence="3" id="KW-1185">Reference proteome</keyword>
<evidence type="ECO:0000256" key="1">
    <source>
        <dbReference type="SAM" id="SignalP"/>
    </source>
</evidence>
<proteinExistence type="predicted"/>